<dbReference type="Pfam" id="PF00700">
    <property type="entry name" value="Flagellin_C"/>
    <property type="match status" value="1"/>
</dbReference>
<dbReference type="PANTHER" id="PTHR42792:SF2">
    <property type="entry name" value="FLAGELLIN"/>
    <property type="match status" value="1"/>
</dbReference>
<dbReference type="EMBL" id="JAKGUD010000013">
    <property type="protein sequence ID" value="MCF4143312.1"/>
    <property type="molecule type" value="Genomic_DNA"/>
</dbReference>
<reference evidence="5 6" key="1">
    <citation type="submission" date="2022-01" db="EMBL/GenBank/DDBJ databases">
        <title>Dethiosulfovibrio faecalis sp. nov., a novel proteolytic, non-sulfur-reducing bacterium isolated from a marine aquaculture solid waste bioreactor.</title>
        <authorList>
            <person name="Grabowski S."/>
            <person name="Apolinario E."/>
            <person name="Schneider N."/>
            <person name="Marshall C.W."/>
            <person name="Sowers K.R."/>
        </authorList>
    </citation>
    <scope>NUCLEOTIDE SEQUENCE [LARGE SCALE GENOMIC DNA]</scope>
    <source>
        <strain evidence="5 6">DSM 12537</strain>
    </source>
</reference>
<evidence type="ECO:0000256" key="1">
    <source>
        <dbReference type="ARBA" id="ARBA00004365"/>
    </source>
</evidence>
<organism evidence="5 6">
    <name type="scientific">Dethiosulfovibrio marinus</name>
    <dbReference type="NCBI Taxonomy" id="133532"/>
    <lineage>
        <taxon>Bacteria</taxon>
        <taxon>Thermotogati</taxon>
        <taxon>Synergistota</taxon>
        <taxon>Synergistia</taxon>
        <taxon>Synergistales</taxon>
        <taxon>Dethiosulfovibrionaceae</taxon>
        <taxon>Dethiosulfovibrio</taxon>
    </lineage>
</organism>
<comment type="similarity">
    <text evidence="2">Belongs to the bacterial flagellin family.</text>
</comment>
<dbReference type="InterPro" id="IPR042187">
    <property type="entry name" value="Flagellin_C_sub2"/>
</dbReference>
<evidence type="ECO:0000313" key="5">
    <source>
        <dbReference type="EMBL" id="MCF4143312.1"/>
    </source>
</evidence>
<keyword evidence="6" id="KW-1185">Reference proteome</keyword>
<evidence type="ECO:0000256" key="2">
    <source>
        <dbReference type="ARBA" id="ARBA00005709"/>
    </source>
</evidence>
<accession>A0ABS9ET78</accession>
<keyword evidence="3" id="KW-0975">Bacterial flagellum</keyword>
<sequence>MGSKGLNLFPPKPSLATREAAVDTIGRVDQAIDLVSRQRGRLGAYQNRLEHSISNLTVSYENTVASESKIRDLDMAKEMLSFSRANILTQAATSILQQANVSSEQVLQLLNP</sequence>
<dbReference type="Proteomes" id="UP001200430">
    <property type="component" value="Unassembled WGS sequence"/>
</dbReference>
<proteinExistence type="inferred from homology"/>
<comment type="caution">
    <text evidence="5">The sequence shown here is derived from an EMBL/GenBank/DDBJ whole genome shotgun (WGS) entry which is preliminary data.</text>
</comment>
<dbReference type="SUPFAM" id="SSF64518">
    <property type="entry name" value="Phase 1 flagellin"/>
    <property type="match status" value="1"/>
</dbReference>
<dbReference type="Gene3D" id="1.20.1330.10">
    <property type="entry name" value="f41 fragment of flagellin, N-terminal domain"/>
    <property type="match status" value="1"/>
</dbReference>
<feature type="domain" description="Flagellin C-terminal" evidence="4">
    <location>
        <begin position="26"/>
        <end position="110"/>
    </location>
</feature>
<comment type="subcellular location">
    <subcellularLocation>
        <location evidence="1">Bacterial flagellum</location>
    </subcellularLocation>
</comment>
<dbReference type="InterPro" id="IPR001492">
    <property type="entry name" value="Flagellin"/>
</dbReference>
<dbReference type="PANTHER" id="PTHR42792">
    <property type="entry name" value="FLAGELLIN"/>
    <property type="match status" value="1"/>
</dbReference>
<dbReference type="InterPro" id="IPR046358">
    <property type="entry name" value="Flagellin_C"/>
</dbReference>
<evidence type="ECO:0000256" key="3">
    <source>
        <dbReference type="ARBA" id="ARBA00023143"/>
    </source>
</evidence>
<dbReference type="Gene3D" id="6.10.10.10">
    <property type="entry name" value="Flagellar export chaperone, C-terminal domain"/>
    <property type="match status" value="1"/>
</dbReference>
<name>A0ABS9ET78_9BACT</name>
<evidence type="ECO:0000313" key="6">
    <source>
        <dbReference type="Proteomes" id="UP001200430"/>
    </source>
</evidence>
<evidence type="ECO:0000259" key="4">
    <source>
        <dbReference type="Pfam" id="PF00700"/>
    </source>
</evidence>
<gene>
    <name evidence="5" type="ORF">L2W38_10860</name>
</gene>
<protein>
    <recommendedName>
        <fullName evidence="4">Flagellin C-terminal domain-containing protein</fullName>
    </recommendedName>
</protein>